<dbReference type="EMBL" id="CP043046">
    <property type="protein sequence ID" value="QEI07628.1"/>
    <property type="molecule type" value="Genomic_DNA"/>
</dbReference>
<feature type="transmembrane region" description="Helical" evidence="1">
    <location>
        <begin position="155"/>
        <end position="171"/>
    </location>
</feature>
<keyword evidence="1" id="KW-0812">Transmembrane</keyword>
<keyword evidence="3" id="KW-1185">Reference proteome</keyword>
<gene>
    <name evidence="2" type="ORF">FXN63_18625</name>
</gene>
<feature type="transmembrane region" description="Helical" evidence="1">
    <location>
        <begin position="125"/>
        <end position="149"/>
    </location>
</feature>
<organism evidence="2 3">
    <name type="scientific">Pigmentiphaga aceris</name>
    <dbReference type="NCBI Taxonomy" id="1940612"/>
    <lineage>
        <taxon>Bacteria</taxon>
        <taxon>Pseudomonadati</taxon>
        <taxon>Pseudomonadota</taxon>
        <taxon>Betaproteobacteria</taxon>
        <taxon>Burkholderiales</taxon>
        <taxon>Alcaligenaceae</taxon>
        <taxon>Pigmentiphaga</taxon>
    </lineage>
</organism>
<dbReference type="Proteomes" id="UP000325161">
    <property type="component" value="Chromosome"/>
</dbReference>
<keyword evidence="1" id="KW-0472">Membrane</keyword>
<evidence type="ECO:0000313" key="3">
    <source>
        <dbReference type="Proteomes" id="UP000325161"/>
    </source>
</evidence>
<evidence type="ECO:0000313" key="2">
    <source>
        <dbReference type="EMBL" id="QEI07628.1"/>
    </source>
</evidence>
<dbReference type="KEGG" id="pacr:FXN63_18625"/>
<accession>A0A5C0AZ15</accession>
<evidence type="ECO:0000256" key="1">
    <source>
        <dbReference type="SAM" id="Phobius"/>
    </source>
</evidence>
<keyword evidence="1" id="KW-1133">Transmembrane helix</keyword>
<feature type="transmembrane region" description="Helical" evidence="1">
    <location>
        <begin position="76"/>
        <end position="93"/>
    </location>
</feature>
<feature type="transmembrane region" description="Helical" evidence="1">
    <location>
        <begin position="29"/>
        <end position="46"/>
    </location>
</feature>
<reference evidence="2 3" key="1">
    <citation type="submission" date="2019-08" db="EMBL/GenBank/DDBJ databases">
        <title>Amphibian skin-associated Pigmentiphaga: genome sequence and occurrence across geography and hosts.</title>
        <authorList>
            <person name="Bletz M.C."/>
            <person name="Bunk B."/>
            <person name="Sproeer C."/>
            <person name="Biwer P."/>
            <person name="Reiter S."/>
            <person name="Rabemananjara F.C.E."/>
            <person name="Schulz S."/>
            <person name="Overmann J."/>
            <person name="Vences M."/>
        </authorList>
    </citation>
    <scope>NUCLEOTIDE SEQUENCE [LARGE SCALE GENOMIC DNA]</scope>
    <source>
        <strain evidence="2 3">Mada1488</strain>
    </source>
</reference>
<protein>
    <recommendedName>
        <fullName evidence="4">DNA gyrase subunit B</fullName>
    </recommendedName>
</protein>
<sequence>MRRLTSQGLLLAGFLYPFAVYFGRDSVTPRHLALLLGAIWLLRCVFAPPGRRLVCVPALVFCAVVASIDTPALLRWYPVLVNAAMLVTFAWSLKFGPPLIERLARLREPDLPPQAIAYTRKVTQVWVMFFLLNGGIAAALTLAAPLAWWTLYNGVISYVLMALLFIGEWLVRSRLRGAA</sequence>
<dbReference type="OrthoDB" id="8537043at2"/>
<dbReference type="AlphaFoldDB" id="A0A5C0AZ15"/>
<dbReference type="RefSeq" id="WP_148816675.1">
    <property type="nucleotide sequence ID" value="NZ_CP043046.1"/>
</dbReference>
<feature type="transmembrane region" description="Helical" evidence="1">
    <location>
        <begin position="53"/>
        <end position="70"/>
    </location>
</feature>
<proteinExistence type="predicted"/>
<evidence type="ECO:0008006" key="4">
    <source>
        <dbReference type="Google" id="ProtNLM"/>
    </source>
</evidence>
<name>A0A5C0AZ15_9BURK</name>